<proteinExistence type="predicted"/>
<evidence type="ECO:0000313" key="1">
    <source>
        <dbReference type="EMBL" id="NMQ20805.1"/>
    </source>
</evidence>
<protein>
    <submittedName>
        <fullName evidence="1">TIGR04255 family protein</fullName>
    </submittedName>
</protein>
<gene>
    <name evidence="1" type="ORF">E4P82_17360</name>
</gene>
<dbReference type="EMBL" id="SPMZ01000064">
    <property type="protein sequence ID" value="NMQ20805.1"/>
    <property type="molecule type" value="Genomic_DNA"/>
</dbReference>
<sequence>MRLKQWDRVRYTKNPLVEVVAQVRFPRVLEIDDQLPSDFQRALRQDYPLLEVQEETLAVMIGQGPNKMMADDLPRRTTVYHFIAPDRVWRISLASEFLALTCTNYEKWEDFRPRMMVGLETVAKLYPIIYWTRLGLRYRDLINRENIGLTNVSWRELLAPFLLGATIADPLIEDDSIPETDVLAAQSYVSFQLEDCVLGLRHGIVRKEQNGDSSAYQIDADFYLDNQIARFDLDAIKRHLDRFHANAGAVFRGCIQERLHDALDPQPISS</sequence>
<dbReference type="NCBIfam" id="TIGR04255">
    <property type="entry name" value="sporadTIGR04255"/>
    <property type="match status" value="1"/>
</dbReference>
<dbReference type="Proteomes" id="UP000760480">
    <property type="component" value="Unassembled WGS sequence"/>
</dbReference>
<dbReference type="InterPro" id="IPR026349">
    <property type="entry name" value="CHP04255"/>
</dbReference>
<organism evidence="1 2">
    <name type="scientific">Candidatus Competibacter phosphatis</name>
    <dbReference type="NCBI Taxonomy" id="221280"/>
    <lineage>
        <taxon>Bacteria</taxon>
        <taxon>Pseudomonadati</taxon>
        <taxon>Pseudomonadota</taxon>
        <taxon>Gammaproteobacteria</taxon>
        <taxon>Candidatus Competibacteraceae</taxon>
        <taxon>Candidatus Competibacter</taxon>
    </lineage>
</organism>
<comment type="caution">
    <text evidence="1">The sequence shown here is derived from an EMBL/GenBank/DDBJ whole genome shotgun (WGS) entry which is preliminary data.</text>
</comment>
<reference evidence="1 2" key="1">
    <citation type="submission" date="2019-03" db="EMBL/GenBank/DDBJ databases">
        <title>Metabolic reconstructions from genomes of highly enriched 'Candidatus Accumulibacter' and 'Candidatus Competibacter' bioreactor populations.</title>
        <authorList>
            <person name="Annavajhala M.K."/>
            <person name="Welles L."/>
            <person name="Abbas B."/>
            <person name="Sorokin D."/>
            <person name="Park H."/>
            <person name="Van Loosdrecht M."/>
            <person name="Chandran K."/>
        </authorList>
    </citation>
    <scope>NUCLEOTIDE SEQUENCE [LARGE SCALE GENOMIC DNA]</scope>
    <source>
        <strain evidence="1 2">SBR_G</strain>
    </source>
</reference>
<keyword evidence="2" id="KW-1185">Reference proteome</keyword>
<evidence type="ECO:0000313" key="2">
    <source>
        <dbReference type="Proteomes" id="UP000760480"/>
    </source>
</evidence>
<accession>A0ABX1TS90</accession>
<name>A0ABX1TS90_9GAMM</name>